<keyword evidence="2 6" id="KW-0812">Transmembrane</keyword>
<accession>A0A9E7A8R6</accession>
<evidence type="ECO:0000256" key="4">
    <source>
        <dbReference type="ARBA" id="ARBA00023136"/>
    </source>
</evidence>
<comment type="subcellular location">
    <subcellularLocation>
        <location evidence="1">Membrane</location>
        <topology evidence="1">Multi-pass membrane protein</topology>
    </subcellularLocation>
</comment>
<feature type="transmembrane region" description="Helical" evidence="6">
    <location>
        <begin position="104"/>
        <end position="122"/>
    </location>
</feature>
<dbReference type="EMBL" id="CP083239">
    <property type="protein sequence ID" value="UOK71808.1"/>
    <property type="molecule type" value="Genomic_DNA"/>
</dbReference>
<evidence type="ECO:0000256" key="6">
    <source>
        <dbReference type="SAM" id="Phobius"/>
    </source>
</evidence>
<feature type="domain" description="Integral membrane bound transporter" evidence="7">
    <location>
        <begin position="213"/>
        <end position="339"/>
    </location>
</feature>
<evidence type="ECO:0000313" key="8">
    <source>
        <dbReference type="EMBL" id="UOK71808.1"/>
    </source>
</evidence>
<feature type="transmembrane region" description="Helical" evidence="6">
    <location>
        <begin position="295"/>
        <end position="315"/>
    </location>
</feature>
<dbReference type="AlphaFoldDB" id="A0A9E7A8R6"/>
<feature type="transmembrane region" description="Helical" evidence="6">
    <location>
        <begin position="56"/>
        <end position="74"/>
    </location>
</feature>
<evidence type="ECO:0000256" key="1">
    <source>
        <dbReference type="ARBA" id="ARBA00004141"/>
    </source>
</evidence>
<reference evidence="8" key="1">
    <citation type="submission" date="2021-09" db="EMBL/GenBank/DDBJ databases">
        <title>Network and meta-omics reveal the key degrader and cooperation patterns in an efficient 1,4-dioxane-degrading microbial community.</title>
        <authorList>
            <person name="Dai C."/>
        </authorList>
    </citation>
    <scope>NUCLEOTIDE SEQUENCE</scope>
    <source>
        <strain evidence="8">ZM13</strain>
    </source>
</reference>
<evidence type="ECO:0000256" key="2">
    <source>
        <dbReference type="ARBA" id="ARBA00022692"/>
    </source>
</evidence>
<keyword evidence="3 6" id="KW-1133">Transmembrane helix</keyword>
<feature type="transmembrane region" description="Helical" evidence="6">
    <location>
        <begin position="251"/>
        <end position="275"/>
    </location>
</feature>
<keyword evidence="4 6" id="KW-0472">Membrane</keyword>
<evidence type="ECO:0000256" key="3">
    <source>
        <dbReference type="ARBA" id="ARBA00022989"/>
    </source>
</evidence>
<evidence type="ECO:0000259" key="7">
    <source>
        <dbReference type="Pfam" id="PF13515"/>
    </source>
</evidence>
<dbReference type="Pfam" id="PF13515">
    <property type="entry name" value="FUSC_2"/>
    <property type="match status" value="1"/>
</dbReference>
<evidence type="ECO:0000256" key="5">
    <source>
        <dbReference type="SAM" id="MobiDB-lite"/>
    </source>
</evidence>
<dbReference type="KEGG" id="apol:K9D25_03525"/>
<sequence>MHSSKPGAGASTAAASHPIGATPLRWHDDGLPGRSLRFTATVMAPMAAGLALHQNYWVGYALLTCILGFTLDTGGSAPHRAVLFAVAGGVILAGATLGSAVAGHVWLTATALVVAAALYALVEAVHPSAAFAARFFCLATAIAALDLPFQPGDVVVVAVFAFYAWLVSVGWDVTTGLWRPSTAPTLVAILAHIRDTQQERLLFAGIVALAVALAFMTGRLLGLPHPHWAVFAVVIVLRDDTQFSRRMMIDLVLGTVLGAGAAVVYGGLVTSPAGLMAGLTLAALVRWPGQNLHGALGMAAMAAFVILLLQLVGTLMHVPMHAAGDRVADITLGCAFALAALVISARLRRWLGWEEA</sequence>
<dbReference type="RefSeq" id="WP_244379282.1">
    <property type="nucleotide sequence ID" value="NZ_CP083239.1"/>
</dbReference>
<name>A0A9E7A8R6_9HYPH</name>
<feature type="transmembrane region" description="Helical" evidence="6">
    <location>
        <begin position="155"/>
        <end position="178"/>
    </location>
</feature>
<proteinExistence type="predicted"/>
<feature type="region of interest" description="Disordered" evidence="5">
    <location>
        <begin position="1"/>
        <end position="26"/>
    </location>
</feature>
<feature type="transmembrane region" description="Helical" evidence="6">
    <location>
        <begin position="199"/>
        <end position="217"/>
    </location>
</feature>
<dbReference type="GO" id="GO:0016020">
    <property type="term" value="C:membrane"/>
    <property type="evidence" value="ECO:0007669"/>
    <property type="project" value="UniProtKB-SubCell"/>
</dbReference>
<feature type="transmembrane region" description="Helical" evidence="6">
    <location>
        <begin position="81"/>
        <end position="98"/>
    </location>
</feature>
<feature type="transmembrane region" description="Helical" evidence="6">
    <location>
        <begin position="327"/>
        <end position="347"/>
    </location>
</feature>
<evidence type="ECO:0000313" key="9">
    <source>
        <dbReference type="Proteomes" id="UP000831684"/>
    </source>
</evidence>
<dbReference type="InterPro" id="IPR049453">
    <property type="entry name" value="Memb_transporter_dom"/>
</dbReference>
<gene>
    <name evidence="8" type="ORF">K9D25_03525</name>
</gene>
<dbReference type="Proteomes" id="UP000831684">
    <property type="component" value="Chromosome"/>
</dbReference>
<organism evidence="8 9">
    <name type="scientific">Ancylobacter polymorphus</name>
    <dbReference type="NCBI Taxonomy" id="223390"/>
    <lineage>
        <taxon>Bacteria</taxon>
        <taxon>Pseudomonadati</taxon>
        <taxon>Pseudomonadota</taxon>
        <taxon>Alphaproteobacteria</taxon>
        <taxon>Hyphomicrobiales</taxon>
        <taxon>Xanthobacteraceae</taxon>
        <taxon>Ancylobacter</taxon>
    </lineage>
</organism>
<protein>
    <submittedName>
        <fullName evidence="8">FUSC family protein</fullName>
    </submittedName>
</protein>